<keyword evidence="2" id="KW-1185">Reference proteome</keyword>
<evidence type="ECO:0000313" key="2">
    <source>
        <dbReference type="Proteomes" id="UP000594014"/>
    </source>
</evidence>
<name>A0ACD1A6H8_9FIRM</name>
<dbReference type="EMBL" id="CP042469">
    <property type="protein sequence ID" value="QOX61988.1"/>
    <property type="molecule type" value="Genomic_DNA"/>
</dbReference>
<dbReference type="Proteomes" id="UP000594014">
    <property type="component" value="Chromosome"/>
</dbReference>
<gene>
    <name evidence="1" type="ORF">FRZ06_00765</name>
</gene>
<organism evidence="1 2">
    <name type="scientific">Anoxybacterium hadale</name>
    <dbReference type="NCBI Taxonomy" id="3408580"/>
    <lineage>
        <taxon>Bacteria</taxon>
        <taxon>Bacillati</taxon>
        <taxon>Bacillota</taxon>
        <taxon>Clostridia</taxon>
        <taxon>Peptostreptococcales</taxon>
        <taxon>Anaerovoracaceae</taxon>
        <taxon>Anoxybacterium</taxon>
    </lineage>
</organism>
<evidence type="ECO:0000313" key="1">
    <source>
        <dbReference type="EMBL" id="QOX61988.1"/>
    </source>
</evidence>
<reference evidence="1" key="1">
    <citation type="submission" date="2019-08" db="EMBL/GenBank/DDBJ databases">
        <title>Genome sequence of Clostridiales bacterium MT110.</title>
        <authorList>
            <person name="Cao J."/>
        </authorList>
    </citation>
    <scope>NUCLEOTIDE SEQUENCE</scope>
    <source>
        <strain evidence="1">MT110</strain>
    </source>
</reference>
<proteinExistence type="predicted"/>
<accession>A0ACD1A6H8</accession>
<sequence length="146" mass="16201">MKGTLNPDFKKQIAKFPDGANVMNCYLCGTCTAGCPVAGLDSAYSPRTIMRMALVGMKDELLSLNELWKCSQCGRCTSHCPQNARPSDVIKTVREIAVEEGNATGDSISIIAELENDIGRLRLERIEDALRLIEINRNKKNQRIEK</sequence>
<protein>
    <submittedName>
        <fullName evidence="1">Uncharacterized protein</fullName>
    </submittedName>
</protein>